<evidence type="ECO:0000313" key="1">
    <source>
        <dbReference type="EMBL" id="TXL77164.1"/>
    </source>
</evidence>
<dbReference type="InterPro" id="IPR008514">
    <property type="entry name" value="T6SS_Hcp"/>
</dbReference>
<dbReference type="InterPro" id="IPR036624">
    <property type="entry name" value="Hcp1-lik_sf"/>
</dbReference>
<reference evidence="1 2" key="1">
    <citation type="submission" date="2019-06" db="EMBL/GenBank/DDBJ databases">
        <title>New taxonomy in bacterial strain CC-CFT640, isolated from vineyard.</title>
        <authorList>
            <person name="Lin S.-Y."/>
            <person name="Tsai C.-F."/>
            <person name="Young C.-C."/>
        </authorList>
    </citation>
    <scope>NUCLEOTIDE SEQUENCE [LARGE SCALE GENOMIC DNA]</scope>
    <source>
        <strain evidence="1 2">CC-CFT640</strain>
    </source>
</reference>
<organism evidence="1 2">
    <name type="scientific">Vineibacter terrae</name>
    <dbReference type="NCBI Taxonomy" id="2586908"/>
    <lineage>
        <taxon>Bacteria</taxon>
        <taxon>Pseudomonadati</taxon>
        <taxon>Pseudomonadota</taxon>
        <taxon>Alphaproteobacteria</taxon>
        <taxon>Hyphomicrobiales</taxon>
        <taxon>Vineibacter</taxon>
    </lineage>
</organism>
<dbReference type="SUPFAM" id="SSF141452">
    <property type="entry name" value="Hcp1-like"/>
    <property type="match status" value="1"/>
</dbReference>
<sequence length="161" mass="17405">MAEDRTYLKLDGVDGEVTDAKFTKQIQIIGEVTWSVSNMGAGLGAGGASGASGGAKADFSDISFMKRVDRTTPVFMQACATGKHFENAVFSEVETAGDGTSNLRRETKLTDVMVRSFARSGDVDSVHFTFSKIEYKYIERDSKGKETPHSAAYDLAKAQKV</sequence>
<comment type="caution">
    <text evidence="1">The sequence shown here is derived from an EMBL/GenBank/DDBJ whole genome shotgun (WGS) entry which is preliminary data.</text>
</comment>
<dbReference type="EMBL" id="VDUZ01000009">
    <property type="protein sequence ID" value="TXL77164.1"/>
    <property type="molecule type" value="Genomic_DNA"/>
</dbReference>
<dbReference type="OrthoDB" id="7571664at2"/>
<evidence type="ECO:0000313" key="2">
    <source>
        <dbReference type="Proteomes" id="UP000321638"/>
    </source>
</evidence>
<accession>A0A5C8PQ57</accession>
<name>A0A5C8PQ57_9HYPH</name>
<dbReference type="AlphaFoldDB" id="A0A5C8PQ57"/>
<dbReference type="Pfam" id="PF05638">
    <property type="entry name" value="T6SS_HCP"/>
    <property type="match status" value="1"/>
</dbReference>
<keyword evidence="2" id="KW-1185">Reference proteome</keyword>
<dbReference type="Gene3D" id="2.30.110.20">
    <property type="entry name" value="Hcp1-like"/>
    <property type="match status" value="1"/>
</dbReference>
<dbReference type="Proteomes" id="UP000321638">
    <property type="component" value="Unassembled WGS sequence"/>
</dbReference>
<dbReference type="PANTHER" id="PTHR36152:SF5">
    <property type="entry name" value="PROTEIN HCP1"/>
    <property type="match status" value="1"/>
</dbReference>
<dbReference type="PANTHER" id="PTHR36152">
    <property type="entry name" value="CYTOPLASMIC PROTEIN-RELATED"/>
    <property type="match status" value="1"/>
</dbReference>
<protein>
    <submittedName>
        <fullName evidence="1">Type VI secretion system tube protein Hcp</fullName>
    </submittedName>
</protein>
<dbReference type="RefSeq" id="WP_147846864.1">
    <property type="nucleotide sequence ID" value="NZ_VDUZ01000009.1"/>
</dbReference>
<proteinExistence type="predicted"/>
<dbReference type="InterPro" id="IPR053165">
    <property type="entry name" value="HSI-I_assembly_Hcp1"/>
</dbReference>
<gene>
    <name evidence="1" type="ORF">FHP25_10390</name>
</gene>